<evidence type="ECO:0000313" key="1">
    <source>
        <dbReference type="EMBL" id="RSZ56180.1"/>
    </source>
</evidence>
<reference evidence="1 2" key="1">
    <citation type="submission" date="2018-12" db="EMBL/GenBank/DDBJ databases">
        <authorList>
            <person name="Yang E."/>
        </authorList>
    </citation>
    <scope>NUCLEOTIDE SEQUENCE [LARGE SCALE GENOMIC DNA]</scope>
    <source>
        <strain evidence="1 2">SOD</strain>
    </source>
</reference>
<sequence>MPAFSVNGYRAASIRANGGGGFACCIGVPLRWRKGMQVNVRWSDNVDDFDTFKEISVEVPEYGEQDLGFLSVHFYPDGSIKVLVTDKTATHPVYPYPRPN</sequence>
<dbReference type="OrthoDB" id="5514723at2"/>
<keyword evidence="2" id="KW-1185">Reference proteome</keyword>
<name>A0A430HF97_9BURK</name>
<dbReference type="AlphaFoldDB" id="A0A430HF97"/>
<dbReference type="Proteomes" id="UP000278085">
    <property type="component" value="Unassembled WGS sequence"/>
</dbReference>
<dbReference type="EMBL" id="RXLQ01000017">
    <property type="protein sequence ID" value="RSZ56180.1"/>
    <property type="molecule type" value="Genomic_DNA"/>
</dbReference>
<dbReference type="InterPro" id="IPR021733">
    <property type="entry name" value="DUF3304"/>
</dbReference>
<organism evidence="1 2">
    <name type="scientific">Massilia atriviolacea</name>
    <dbReference type="NCBI Taxonomy" id="2495579"/>
    <lineage>
        <taxon>Bacteria</taxon>
        <taxon>Pseudomonadati</taxon>
        <taxon>Pseudomonadota</taxon>
        <taxon>Betaproteobacteria</taxon>
        <taxon>Burkholderiales</taxon>
        <taxon>Oxalobacteraceae</taxon>
        <taxon>Telluria group</taxon>
        <taxon>Massilia</taxon>
    </lineage>
</organism>
<protein>
    <submittedName>
        <fullName evidence="1">DUF3304 domain-containing protein</fullName>
    </submittedName>
</protein>
<accession>A0A430HF97</accession>
<dbReference type="Pfam" id="PF11745">
    <property type="entry name" value="DUF3304"/>
    <property type="match status" value="1"/>
</dbReference>
<evidence type="ECO:0000313" key="2">
    <source>
        <dbReference type="Proteomes" id="UP000278085"/>
    </source>
</evidence>
<proteinExistence type="predicted"/>
<comment type="caution">
    <text evidence="1">The sequence shown here is derived from an EMBL/GenBank/DDBJ whole genome shotgun (WGS) entry which is preliminary data.</text>
</comment>
<gene>
    <name evidence="1" type="ORF">EJB06_25070</name>
</gene>